<evidence type="ECO:0000313" key="3">
    <source>
        <dbReference type="EMBL" id="TKW25278.1"/>
    </source>
</evidence>
<organism evidence="3 4">
    <name type="scientific">Setaria viridis</name>
    <name type="common">Green bristlegrass</name>
    <name type="synonym">Setaria italica subsp. viridis</name>
    <dbReference type="NCBI Taxonomy" id="4556"/>
    <lineage>
        <taxon>Eukaryota</taxon>
        <taxon>Viridiplantae</taxon>
        <taxon>Streptophyta</taxon>
        <taxon>Embryophyta</taxon>
        <taxon>Tracheophyta</taxon>
        <taxon>Spermatophyta</taxon>
        <taxon>Magnoliopsida</taxon>
        <taxon>Liliopsida</taxon>
        <taxon>Poales</taxon>
        <taxon>Poaceae</taxon>
        <taxon>PACMAD clade</taxon>
        <taxon>Panicoideae</taxon>
        <taxon>Panicodae</taxon>
        <taxon>Paniceae</taxon>
        <taxon>Cenchrinae</taxon>
        <taxon>Setaria</taxon>
    </lineage>
</organism>
<sequence>MLDETPAKKPRLCSAGDTSCGDAAAAAAPVDRLSALPDAMLHHVMSFLRAWEVARTCVLSRRWRHLWASASGASAATAGPPRGSPSSFTASCSSVRSPRLWTRASCSRAPLVETRTGGSRAPLVTETGWITPVMMLICGSMPPSSAKPASSSLLGIQRKKTALNSSASVLHPAT</sequence>
<dbReference type="PANTHER" id="PTHR34223:SF40">
    <property type="entry name" value="OS08G0197800 PROTEIN"/>
    <property type="match status" value="1"/>
</dbReference>
<dbReference type="Proteomes" id="UP000298652">
    <property type="component" value="Chromosome 3"/>
</dbReference>
<dbReference type="Gramene" id="TKW25278">
    <property type="protein sequence ID" value="TKW25278"/>
    <property type="gene ID" value="SEVIR_3G108166v2"/>
</dbReference>
<dbReference type="Gene3D" id="1.20.1280.50">
    <property type="match status" value="1"/>
</dbReference>
<gene>
    <name evidence="3" type="ORF">SEVIR_3G108166v2</name>
</gene>
<dbReference type="CDD" id="cd22160">
    <property type="entry name" value="F-box_AtFBL13-like"/>
    <property type="match status" value="1"/>
</dbReference>
<proteinExistence type="predicted"/>
<dbReference type="EMBL" id="CM016554">
    <property type="protein sequence ID" value="TKW25278.1"/>
    <property type="molecule type" value="Genomic_DNA"/>
</dbReference>
<dbReference type="PANTHER" id="PTHR34223">
    <property type="entry name" value="OS11G0201299 PROTEIN"/>
    <property type="match status" value="1"/>
</dbReference>
<protein>
    <recommendedName>
        <fullName evidence="2">F-box domain-containing protein</fullName>
    </recommendedName>
</protein>
<dbReference type="InterPro" id="IPR001810">
    <property type="entry name" value="F-box_dom"/>
</dbReference>
<reference evidence="3" key="1">
    <citation type="submission" date="2019-03" db="EMBL/GenBank/DDBJ databases">
        <title>WGS assembly of Setaria viridis.</title>
        <authorList>
            <person name="Huang P."/>
            <person name="Jenkins J."/>
            <person name="Grimwood J."/>
            <person name="Barry K."/>
            <person name="Healey A."/>
            <person name="Mamidi S."/>
            <person name="Sreedasyam A."/>
            <person name="Shu S."/>
            <person name="Feldman M."/>
            <person name="Wu J."/>
            <person name="Yu Y."/>
            <person name="Chen C."/>
            <person name="Johnson J."/>
            <person name="Rokhsar D."/>
            <person name="Baxter I."/>
            <person name="Schmutz J."/>
            <person name="Brutnell T."/>
            <person name="Kellogg E."/>
        </authorList>
    </citation>
    <scope>NUCLEOTIDE SEQUENCE [LARGE SCALE GENOMIC DNA]</scope>
</reference>
<evidence type="ECO:0000256" key="1">
    <source>
        <dbReference type="SAM" id="MobiDB-lite"/>
    </source>
</evidence>
<dbReference type="SUPFAM" id="SSF81383">
    <property type="entry name" value="F-box domain"/>
    <property type="match status" value="1"/>
</dbReference>
<dbReference type="InterPro" id="IPR053197">
    <property type="entry name" value="F-box_SCFL_complex_component"/>
</dbReference>
<evidence type="ECO:0000259" key="2">
    <source>
        <dbReference type="Pfam" id="PF00646"/>
    </source>
</evidence>
<keyword evidence="4" id="KW-1185">Reference proteome</keyword>
<name>A0A4U6V7W5_SETVI</name>
<dbReference type="InterPro" id="IPR053781">
    <property type="entry name" value="F-box_AtFBL13-like"/>
</dbReference>
<evidence type="ECO:0000313" key="4">
    <source>
        <dbReference type="Proteomes" id="UP000298652"/>
    </source>
</evidence>
<dbReference type="InterPro" id="IPR036047">
    <property type="entry name" value="F-box-like_dom_sf"/>
</dbReference>
<accession>A0A4U6V7W5</accession>
<dbReference type="AlphaFoldDB" id="A0A4U6V7W5"/>
<feature type="region of interest" description="Disordered" evidence="1">
    <location>
        <begin position="73"/>
        <end position="92"/>
    </location>
</feature>
<feature type="domain" description="F-box" evidence="2">
    <location>
        <begin position="33"/>
        <end position="69"/>
    </location>
</feature>
<feature type="compositionally biased region" description="Low complexity" evidence="1">
    <location>
        <begin position="73"/>
        <end position="87"/>
    </location>
</feature>
<dbReference type="Pfam" id="PF00646">
    <property type="entry name" value="F-box"/>
    <property type="match status" value="1"/>
</dbReference>